<evidence type="ECO:0000313" key="2">
    <source>
        <dbReference type="Proteomes" id="UP001595921"/>
    </source>
</evidence>
<reference evidence="1 2" key="1">
    <citation type="journal article" date="2019" name="Int. J. Syst. Evol. Microbiol.">
        <title>The Global Catalogue of Microorganisms (GCM) 10K type strain sequencing project: providing services to taxonomists for standard genome sequencing and annotation.</title>
        <authorList>
            <consortium name="The Broad Institute Genomics Platform"/>
            <consortium name="The Broad Institute Genome Sequencing Center for Infectious Disease"/>
            <person name="Wu L."/>
            <person name="Ma J."/>
        </authorList>
    </citation>
    <scope>NUCLEOTIDE SEQUENCE [LARGE SCALE GENOMIC DNA]</scope>
    <source>
        <strain evidence="1 2">CGMCC 1.12553</strain>
    </source>
</reference>
<dbReference type="AlphaFoldDB" id="A0ABD5PB92"/>
<evidence type="ECO:0000313" key="1">
    <source>
        <dbReference type="EMBL" id="MFC4357948.1"/>
    </source>
</evidence>
<protein>
    <recommendedName>
        <fullName evidence="3">Secreted protein</fullName>
    </recommendedName>
</protein>
<evidence type="ECO:0008006" key="3">
    <source>
        <dbReference type="Google" id="ProtNLM"/>
    </source>
</evidence>
<organism evidence="1 2">
    <name type="scientific">Halobium salinum</name>
    <dbReference type="NCBI Taxonomy" id="1364940"/>
    <lineage>
        <taxon>Archaea</taxon>
        <taxon>Methanobacteriati</taxon>
        <taxon>Methanobacteriota</taxon>
        <taxon>Stenosarchaea group</taxon>
        <taxon>Halobacteria</taxon>
        <taxon>Halobacteriales</taxon>
        <taxon>Haloferacaceae</taxon>
        <taxon>Halobium</taxon>
    </lineage>
</organism>
<keyword evidence="2" id="KW-1185">Reference proteome</keyword>
<proteinExistence type="predicted"/>
<gene>
    <name evidence="1" type="ORF">ACFO0N_08305</name>
</gene>
<sequence length="78" mass="8170">MACTYAPPWLAVAVAMMSAVANGTCLLGGDIPDPSMMPPDETEIVVERLTVGGATVSFVRVDVGGCRYGRRDALGARR</sequence>
<accession>A0ABD5PB92</accession>
<dbReference type="EMBL" id="JBHSDS010000006">
    <property type="protein sequence ID" value="MFC4357948.1"/>
    <property type="molecule type" value="Genomic_DNA"/>
</dbReference>
<name>A0ABD5PB92_9EURY</name>
<dbReference type="RefSeq" id="WP_267624468.1">
    <property type="nucleotide sequence ID" value="NZ_JAODIW010000008.1"/>
</dbReference>
<dbReference type="Proteomes" id="UP001595921">
    <property type="component" value="Unassembled WGS sequence"/>
</dbReference>
<comment type="caution">
    <text evidence="1">The sequence shown here is derived from an EMBL/GenBank/DDBJ whole genome shotgun (WGS) entry which is preliminary data.</text>
</comment>